<feature type="signal peptide" evidence="1">
    <location>
        <begin position="1"/>
        <end position="21"/>
    </location>
</feature>
<reference evidence="2 4" key="3">
    <citation type="journal article" date="2024" name="Syst. Appl. Microbiol.">
        <title>Helicobacter cappadocius sp. nov., from lizards: The first psychrotrophic Helicobacter species.</title>
        <authorList>
            <person name="Aydin F."/>
            <person name="Tarhane S."/>
            <person name="Karakaya E."/>
            <person name="Abay S."/>
            <person name="Kayman T."/>
            <person name="Guran O."/>
            <person name="Bozkurt E."/>
            <person name="Uzum N."/>
            <person name="Avci A."/>
            <person name="Olgun K."/>
            <person name="Jablonski D."/>
            <person name="Guran C."/>
            <person name="Burcin Saticioglu I."/>
        </authorList>
    </citation>
    <scope>NUCLEOTIDE SEQUENCE [LARGE SCALE GENOMIC DNA]</scope>
    <source>
        <strain evidence="2">Faydin-H75</strain>
        <strain evidence="4">faydin-H76</strain>
    </source>
</reference>
<dbReference type="EMBL" id="JAUPEV010000001">
    <property type="protein sequence ID" value="MDO7252522.1"/>
    <property type="molecule type" value="Genomic_DNA"/>
</dbReference>
<feature type="chain" id="PRO_5041670153" evidence="1">
    <location>
        <begin position="22"/>
        <end position="235"/>
    </location>
</feature>
<sequence>MNKIKTIVLMLVFFHILCAQDISNSSDNSISTTSQEIEKSKNEGYGVAEIREKQRLIRKKSGKYIGIGIGIFEVKKKYNQQTLESIPAMLSLKTGSQTFFNKNIGIRGFFGLDMASGFVNYKLAPDHSNSFFAMISLGIDVIAEFPLSQSYKHFLGGFAGLGGGALIYADNQNFKLIKDSIYTAGIIIEAGITLDIFVKHRIEFGVKVLPTAKSLLNNGNFQTSLMPYVMYNYKF</sequence>
<comment type="caution">
    <text evidence="3">The sequence shown here is derived from an EMBL/GenBank/DDBJ whole genome shotgun (WGS) entry which is preliminary data.</text>
</comment>
<dbReference type="Proteomes" id="UP001177258">
    <property type="component" value="Unassembled WGS sequence"/>
</dbReference>
<dbReference type="Proteomes" id="UP001240777">
    <property type="component" value="Unassembled WGS sequence"/>
</dbReference>
<keyword evidence="5" id="KW-1185">Reference proteome</keyword>
<protein>
    <submittedName>
        <fullName evidence="3">Outer membrane beta-barrel protein</fullName>
    </submittedName>
</protein>
<reference evidence="3 5" key="1">
    <citation type="submission" date="2023-07" db="EMBL/GenBank/DDBJ databases">
        <title>Unpublished Manusciprt.</title>
        <authorList>
            <person name="Aydin F."/>
            <person name="Tarhane S."/>
            <person name="Saticioglu I.B."/>
            <person name="Karakaya E."/>
            <person name="Abay S."/>
            <person name="Guran O."/>
            <person name="Bozkurt E."/>
            <person name="Uzum N."/>
            <person name="Olgun K."/>
            <person name="Jablonski D."/>
        </authorList>
    </citation>
    <scope>NUCLEOTIDE SEQUENCE</scope>
    <source>
        <strain evidence="5">faydin-H75</strain>
        <strain evidence="3">Faydin-H76</strain>
    </source>
</reference>
<evidence type="ECO:0000256" key="1">
    <source>
        <dbReference type="SAM" id="SignalP"/>
    </source>
</evidence>
<evidence type="ECO:0000313" key="2">
    <source>
        <dbReference type="EMBL" id="MDO7252522.1"/>
    </source>
</evidence>
<reference evidence="2" key="2">
    <citation type="submission" date="2023-07" db="EMBL/GenBank/DDBJ databases">
        <authorList>
            <person name="Aydin F."/>
            <person name="Tarhane S."/>
            <person name="Saticioglu I.B."/>
            <person name="Karakaya E."/>
            <person name="Abay S."/>
            <person name="Guran O."/>
            <person name="Bozkurt E."/>
            <person name="Uzum N."/>
            <person name="Olgun K."/>
            <person name="Jablonski D."/>
        </authorList>
    </citation>
    <scope>NUCLEOTIDE SEQUENCE</scope>
    <source>
        <strain evidence="2">Faydin-H75</strain>
    </source>
</reference>
<dbReference type="Pfam" id="PF01856">
    <property type="entry name" value="HP_OMP"/>
    <property type="match status" value="1"/>
</dbReference>
<gene>
    <name evidence="2" type="ORF">Q5I04_01120</name>
    <name evidence="3" type="ORF">Q5I06_01120</name>
</gene>
<organism evidence="3 4">
    <name type="scientific">Helicobacter cappadocius</name>
    <dbReference type="NCBI Taxonomy" id="3063998"/>
    <lineage>
        <taxon>Bacteria</taxon>
        <taxon>Pseudomonadati</taxon>
        <taxon>Campylobacterota</taxon>
        <taxon>Epsilonproteobacteria</taxon>
        <taxon>Campylobacterales</taxon>
        <taxon>Helicobacteraceae</taxon>
        <taxon>Helicobacter</taxon>
    </lineage>
</organism>
<dbReference type="InterPro" id="IPR002718">
    <property type="entry name" value="OMP_Helicobacter"/>
</dbReference>
<proteinExistence type="predicted"/>
<evidence type="ECO:0000313" key="5">
    <source>
        <dbReference type="Proteomes" id="UP001240777"/>
    </source>
</evidence>
<accession>A0AA90PJN4</accession>
<name>A0AA90PJN4_9HELI</name>
<dbReference type="EMBL" id="JAUYZK010000001">
    <property type="protein sequence ID" value="MDP2538389.1"/>
    <property type="molecule type" value="Genomic_DNA"/>
</dbReference>
<evidence type="ECO:0000313" key="4">
    <source>
        <dbReference type="Proteomes" id="UP001177258"/>
    </source>
</evidence>
<dbReference type="AlphaFoldDB" id="A0AA90PJN4"/>
<keyword evidence="1" id="KW-0732">Signal</keyword>
<evidence type="ECO:0000313" key="3">
    <source>
        <dbReference type="EMBL" id="MDP2538389.1"/>
    </source>
</evidence>
<dbReference type="RefSeq" id="WP_305516362.1">
    <property type="nucleotide sequence ID" value="NZ_JAUPEV010000001.1"/>
</dbReference>